<evidence type="ECO:0000313" key="2">
    <source>
        <dbReference type="Proteomes" id="UP000572817"/>
    </source>
</evidence>
<proteinExistence type="predicted"/>
<reference evidence="1" key="1">
    <citation type="submission" date="2020-04" db="EMBL/GenBank/DDBJ databases">
        <title>Genome Assembly and Annotation of Botryosphaeria dothidea sdau 11-99, a Latent Pathogen of Apple Fruit Ring Rot in China.</title>
        <authorList>
            <person name="Yu C."/>
            <person name="Diao Y."/>
            <person name="Lu Q."/>
            <person name="Zhao J."/>
            <person name="Cui S."/>
            <person name="Peng C."/>
            <person name="He B."/>
            <person name="Liu H."/>
        </authorList>
    </citation>
    <scope>NUCLEOTIDE SEQUENCE [LARGE SCALE GENOMIC DNA]</scope>
    <source>
        <strain evidence="1">Sdau11-99</strain>
    </source>
</reference>
<protein>
    <submittedName>
        <fullName evidence="1">Uncharacterized protein</fullName>
    </submittedName>
</protein>
<name>A0A8H4IP99_9PEZI</name>
<dbReference type="OrthoDB" id="2951834at2759"/>
<dbReference type="Proteomes" id="UP000572817">
    <property type="component" value="Unassembled WGS sequence"/>
</dbReference>
<keyword evidence="2" id="KW-1185">Reference proteome</keyword>
<evidence type="ECO:0000313" key="1">
    <source>
        <dbReference type="EMBL" id="KAF4302778.1"/>
    </source>
</evidence>
<comment type="caution">
    <text evidence="1">The sequence shown here is derived from an EMBL/GenBank/DDBJ whole genome shotgun (WGS) entry which is preliminary data.</text>
</comment>
<sequence length="270" mass="29392">MPPPPPPPTCHLSRLPRELRLQIYHLLLPDQPIPADGRPAGRLGSSLRRDGAPTSAAVLRLNRAYHAEALPVLYSRAPLHVHLSRAGARMLCGHVHVAVAGRARDARIAESALPHVRRMDVRVTAALQPRRVALEAAVAQAALFAALVAERARALRELRVAVEWVNGGAVGGGELAFPTVEMARRVVAPFVEVGRRWRAGGERREVVVVVVGRLGRPRWGVGGKKEAGVVVEEEGFEEVKNELRSAFLEELEEGEQQGEDRGVVMEVVCN</sequence>
<dbReference type="AlphaFoldDB" id="A0A8H4IP99"/>
<organism evidence="1 2">
    <name type="scientific">Botryosphaeria dothidea</name>
    <dbReference type="NCBI Taxonomy" id="55169"/>
    <lineage>
        <taxon>Eukaryota</taxon>
        <taxon>Fungi</taxon>
        <taxon>Dikarya</taxon>
        <taxon>Ascomycota</taxon>
        <taxon>Pezizomycotina</taxon>
        <taxon>Dothideomycetes</taxon>
        <taxon>Dothideomycetes incertae sedis</taxon>
        <taxon>Botryosphaeriales</taxon>
        <taxon>Botryosphaeriaceae</taxon>
        <taxon>Botryosphaeria</taxon>
    </lineage>
</organism>
<accession>A0A8H4IP99</accession>
<gene>
    <name evidence="1" type="ORF">GTA08_BOTSDO09340</name>
</gene>
<dbReference type="EMBL" id="WWBZ02000062">
    <property type="protein sequence ID" value="KAF4302778.1"/>
    <property type="molecule type" value="Genomic_DNA"/>
</dbReference>